<evidence type="ECO:0000256" key="17">
    <source>
        <dbReference type="PIRSR" id="PIRSR000148-1"/>
    </source>
</evidence>
<protein>
    <recommendedName>
        <fullName evidence="7 16">Aspartate-semialdehyde dehydrogenase</fullName>
        <shortName evidence="16">ASA dehydrogenase</shortName>
        <shortName evidence="16">ASADH</shortName>
        <ecNumber evidence="7 16">1.2.1.11</ecNumber>
    </recommendedName>
    <alternativeName>
        <fullName evidence="16">Aspartate-beta-semialdehyde dehydrogenase</fullName>
    </alternativeName>
</protein>
<dbReference type="PANTHER" id="PTHR46278:SF2">
    <property type="entry name" value="ASPARTATE-SEMIALDEHYDE DEHYDROGENASE"/>
    <property type="match status" value="1"/>
</dbReference>
<keyword evidence="10 16" id="KW-0521">NADP</keyword>
<name>A0A2Z4ABZ5_9BACT</name>
<dbReference type="Gene3D" id="3.40.50.720">
    <property type="entry name" value="NAD(P)-binding Rossmann-like Domain"/>
    <property type="match status" value="1"/>
</dbReference>
<keyword evidence="13 16" id="KW-0457">Lysine biosynthesis</keyword>
<feature type="binding site" evidence="16">
    <location>
        <begin position="11"/>
        <end position="14"/>
    </location>
    <ligand>
        <name>NADP(+)</name>
        <dbReference type="ChEBI" id="CHEBI:58349"/>
    </ligand>
</feature>
<feature type="domain" description="Semialdehyde dehydrogenase NAD-binding" evidence="18">
    <location>
        <begin position="4"/>
        <end position="119"/>
    </location>
</feature>
<dbReference type="UniPathway" id="UPA00034">
    <property type="reaction ID" value="UER00016"/>
</dbReference>
<feature type="binding site" evidence="16">
    <location>
        <position position="99"/>
    </location>
    <ligand>
        <name>phosphate</name>
        <dbReference type="ChEBI" id="CHEBI:43474"/>
    </ligand>
</feature>
<keyword evidence="11 16" id="KW-0220">Diaminopimelate biosynthesis</keyword>
<evidence type="ECO:0000259" key="18">
    <source>
        <dbReference type="SMART" id="SM00859"/>
    </source>
</evidence>
<sequence length="341" mass="37756">MKHRVGIVGATGAVGHELIRLLEERMFPTESLRLFASRRSVGKHTKFRGEKIPLEEASERIFSDLDLVIFSVPSSTSKVLAPFAVEAGCVVVDNTSAFRMDPKVPLVVPEINAHTLEEHNGIIANPNCTTVVALMGLYPLHKEFGLKRFFASTYQAVSGTGAAAIRELEAQTRAWVEGDPLFNDVYPHPIAFNLLPHVESLQESGYTKEEEKMLNEGRKILGLPELRVSTTCVRVPVFRCHAVAISAEFKRKVIVEQARSVISDFKGVEVIDDLENNQYPMPVNRSEVLECAVGRLRQDTALDNGLSLWVVGDQLWKGAALNAIQIAEELFERGLLRCPVG</sequence>
<dbReference type="PROSITE" id="PS01103">
    <property type="entry name" value="ASD"/>
    <property type="match status" value="1"/>
</dbReference>
<dbReference type="GO" id="GO:0071266">
    <property type="term" value="P:'de novo' L-methionine biosynthetic process"/>
    <property type="evidence" value="ECO:0007669"/>
    <property type="project" value="UniProtKB-UniRule"/>
</dbReference>
<dbReference type="UniPathway" id="UPA00051">
    <property type="reaction ID" value="UER00464"/>
</dbReference>
<feature type="binding site" evidence="16">
    <location>
        <position position="314"/>
    </location>
    <ligand>
        <name>NADP(+)</name>
        <dbReference type="ChEBI" id="CHEBI:58349"/>
    </ligand>
</feature>
<dbReference type="GO" id="GO:0019877">
    <property type="term" value="P:diaminopimelate biosynthetic process"/>
    <property type="evidence" value="ECO:0007669"/>
    <property type="project" value="UniProtKB-UniRule"/>
</dbReference>
<dbReference type="CDD" id="cd18131">
    <property type="entry name" value="ASADH_C_bac_euk_like"/>
    <property type="match status" value="1"/>
</dbReference>
<evidence type="ECO:0000313" key="19">
    <source>
        <dbReference type="EMBL" id="AWT59441.1"/>
    </source>
</evidence>
<evidence type="ECO:0000256" key="4">
    <source>
        <dbReference type="ARBA" id="ARBA00005097"/>
    </source>
</evidence>
<dbReference type="GO" id="GO:0046983">
    <property type="term" value="F:protein dimerization activity"/>
    <property type="evidence" value="ECO:0007669"/>
    <property type="project" value="InterPro"/>
</dbReference>
<evidence type="ECO:0000256" key="3">
    <source>
        <dbReference type="ARBA" id="ARBA00005076"/>
    </source>
</evidence>
<dbReference type="GO" id="GO:0009097">
    <property type="term" value="P:isoleucine biosynthetic process"/>
    <property type="evidence" value="ECO:0007669"/>
    <property type="project" value="UniProtKB-UniRule"/>
</dbReference>
<dbReference type="NCBIfam" id="TIGR01296">
    <property type="entry name" value="asd_B"/>
    <property type="match status" value="1"/>
</dbReference>
<evidence type="ECO:0000256" key="16">
    <source>
        <dbReference type="HAMAP-Rule" id="MF_02121"/>
    </source>
</evidence>
<feature type="binding site" evidence="16">
    <location>
        <position position="234"/>
    </location>
    <ligand>
        <name>substrate</name>
    </ligand>
</feature>
<evidence type="ECO:0000256" key="11">
    <source>
        <dbReference type="ARBA" id="ARBA00022915"/>
    </source>
</evidence>
<comment type="pathway">
    <text evidence="4 16">Amino-acid biosynthesis; L-threonine biosynthesis; L-threonine from L-aspartate: step 2/5.</text>
</comment>
<comment type="caution">
    <text evidence="16">Lacks conserved residue(s) required for the propagation of feature annotation.</text>
</comment>
<feature type="binding site" evidence="16">
    <location>
        <position position="155"/>
    </location>
    <ligand>
        <name>substrate</name>
    </ligand>
</feature>
<dbReference type="SMART" id="SM00859">
    <property type="entry name" value="Semialdhyde_dh"/>
    <property type="match status" value="1"/>
</dbReference>
<gene>
    <name evidence="16 19" type="primary">asd</name>
    <name evidence="19" type="ORF">DF168_00630</name>
</gene>
<evidence type="ECO:0000256" key="1">
    <source>
        <dbReference type="ARBA" id="ARBA00002492"/>
    </source>
</evidence>
<feature type="binding site" evidence="16">
    <location>
        <begin position="158"/>
        <end position="159"/>
    </location>
    <ligand>
        <name>NADP(+)</name>
        <dbReference type="ChEBI" id="CHEBI:58349"/>
    </ligand>
</feature>
<evidence type="ECO:0000256" key="9">
    <source>
        <dbReference type="ARBA" id="ARBA00022697"/>
    </source>
</evidence>
<evidence type="ECO:0000256" key="2">
    <source>
        <dbReference type="ARBA" id="ARBA00005021"/>
    </source>
</evidence>
<proteinExistence type="inferred from homology"/>
<reference evidence="19 20" key="1">
    <citation type="submission" date="2018-06" db="EMBL/GenBank/DDBJ databases">
        <title>Draft Genome Sequence of a Novel Marine Bacterium Related to the Verrucomicrobia.</title>
        <authorList>
            <person name="Vosseberg J."/>
            <person name="Martijn J."/>
            <person name="Ettema T.J.G."/>
        </authorList>
    </citation>
    <scope>NUCLEOTIDE SEQUENCE [LARGE SCALE GENOMIC DNA]</scope>
    <source>
        <strain evidence="19">TARA_B100001123</strain>
    </source>
</reference>
<evidence type="ECO:0000256" key="8">
    <source>
        <dbReference type="ARBA" id="ARBA00022605"/>
    </source>
</evidence>
<dbReference type="PANTHER" id="PTHR46278">
    <property type="entry name" value="DEHYDROGENASE, PUTATIVE-RELATED"/>
    <property type="match status" value="1"/>
</dbReference>
<keyword evidence="8 16" id="KW-0028">Amino-acid biosynthesis</keyword>
<dbReference type="UniPathway" id="UPA00050">
    <property type="reaction ID" value="UER00463"/>
</dbReference>
<comment type="pathway">
    <text evidence="3 16">Amino-acid biosynthesis; L-lysine biosynthesis via DAP pathway; (S)-tetrahydrodipicolinate from L-aspartate: step 2/4.</text>
</comment>
<dbReference type="AlphaFoldDB" id="A0A2Z4ABZ5"/>
<comment type="function">
    <text evidence="1 16">Catalyzes the NADPH-dependent formation of L-aspartate-semialdehyde (L-ASA) by the reductive dephosphorylation of L-aspartyl-4-phosphate.</text>
</comment>
<dbReference type="GO" id="GO:0051287">
    <property type="term" value="F:NAD binding"/>
    <property type="evidence" value="ECO:0007669"/>
    <property type="project" value="InterPro"/>
</dbReference>
<dbReference type="GO" id="GO:0009088">
    <property type="term" value="P:threonine biosynthetic process"/>
    <property type="evidence" value="ECO:0007669"/>
    <property type="project" value="UniProtKB-UniRule"/>
</dbReference>
<keyword evidence="14 16" id="KW-0486">Methionine biosynthesis</keyword>
<dbReference type="EC" id="1.2.1.11" evidence="7 16"/>
<dbReference type="InterPro" id="IPR005986">
    <property type="entry name" value="Asp_semialdehyde_DH_beta"/>
</dbReference>
<feature type="binding site" evidence="16">
    <location>
        <begin position="39"/>
        <end position="40"/>
    </location>
    <ligand>
        <name>NADP(+)</name>
        <dbReference type="ChEBI" id="CHEBI:58349"/>
    </ligand>
</feature>
<organism evidence="19 20">
    <name type="scientific">Candidatus Moanibacter tarae</name>
    <dbReference type="NCBI Taxonomy" id="2200854"/>
    <lineage>
        <taxon>Bacteria</taxon>
        <taxon>Pseudomonadati</taxon>
        <taxon>Verrucomicrobiota</taxon>
        <taxon>Opitutia</taxon>
        <taxon>Puniceicoccales</taxon>
        <taxon>Puniceicoccales incertae sedis</taxon>
        <taxon>Candidatus Moanibacter</taxon>
    </lineage>
</organism>
<accession>A0A2Z4ABZ5</accession>
<evidence type="ECO:0000313" key="20">
    <source>
        <dbReference type="Proteomes" id="UP000247465"/>
    </source>
</evidence>
<dbReference type="Gene3D" id="3.30.360.10">
    <property type="entry name" value="Dihydrodipicolinate Reductase, domain 2"/>
    <property type="match status" value="1"/>
</dbReference>
<keyword evidence="9 16" id="KW-0791">Threonine biosynthesis</keyword>
<dbReference type="GO" id="GO:0050661">
    <property type="term" value="F:NADP binding"/>
    <property type="evidence" value="ECO:0007669"/>
    <property type="project" value="UniProtKB-UniRule"/>
</dbReference>
<dbReference type="Pfam" id="PF01118">
    <property type="entry name" value="Semialdhyde_dh"/>
    <property type="match status" value="1"/>
</dbReference>
<comment type="pathway">
    <text evidence="2 16">Amino-acid biosynthesis; L-methionine biosynthesis via de novo pathway; L-homoserine from L-aspartate: step 2/3.</text>
</comment>
<evidence type="ECO:0000256" key="14">
    <source>
        <dbReference type="ARBA" id="ARBA00023167"/>
    </source>
</evidence>
<dbReference type="InterPro" id="IPR012280">
    <property type="entry name" value="Semialdhyde_DH_dimer_dom"/>
</dbReference>
<evidence type="ECO:0000256" key="5">
    <source>
        <dbReference type="ARBA" id="ARBA00010584"/>
    </source>
</evidence>
<dbReference type="GO" id="GO:0004073">
    <property type="term" value="F:aspartate-semialdehyde dehydrogenase activity"/>
    <property type="evidence" value="ECO:0007669"/>
    <property type="project" value="UniProtKB-UniRule"/>
</dbReference>
<dbReference type="Proteomes" id="UP000247465">
    <property type="component" value="Chromosome"/>
</dbReference>
<dbReference type="EMBL" id="CP029803">
    <property type="protein sequence ID" value="AWT59441.1"/>
    <property type="molecule type" value="Genomic_DNA"/>
</dbReference>
<evidence type="ECO:0000256" key="10">
    <source>
        <dbReference type="ARBA" id="ARBA00022857"/>
    </source>
</evidence>
<dbReference type="CDD" id="cd02316">
    <property type="entry name" value="VcASADH2_like_N"/>
    <property type="match status" value="1"/>
</dbReference>
<dbReference type="NCBIfam" id="NF011456">
    <property type="entry name" value="PRK14874.1"/>
    <property type="match status" value="1"/>
</dbReference>
<dbReference type="InterPro" id="IPR012080">
    <property type="entry name" value="Asp_semialdehyde_DH"/>
</dbReference>
<dbReference type="PIRSF" id="PIRSF000148">
    <property type="entry name" value="ASA_dh"/>
    <property type="match status" value="1"/>
</dbReference>
<dbReference type="InterPro" id="IPR000319">
    <property type="entry name" value="Asp-semialdehyde_DH_CS"/>
</dbReference>
<feature type="active site" description="Proton acceptor" evidence="16 17">
    <location>
        <position position="241"/>
    </location>
</feature>
<evidence type="ECO:0000256" key="12">
    <source>
        <dbReference type="ARBA" id="ARBA00023002"/>
    </source>
</evidence>
<comment type="subunit">
    <text evidence="6 16">Homodimer.</text>
</comment>
<keyword evidence="12 16" id="KW-0560">Oxidoreductase</keyword>
<feature type="active site" description="Acyl-thioester intermediate" evidence="16 17">
    <location>
        <position position="128"/>
    </location>
</feature>
<evidence type="ECO:0000256" key="15">
    <source>
        <dbReference type="ARBA" id="ARBA00047891"/>
    </source>
</evidence>
<dbReference type="Pfam" id="PF02774">
    <property type="entry name" value="Semialdhyde_dhC"/>
    <property type="match status" value="1"/>
</dbReference>
<dbReference type="InterPro" id="IPR036291">
    <property type="entry name" value="NAD(P)-bd_dom_sf"/>
</dbReference>
<dbReference type="SUPFAM" id="SSF55347">
    <property type="entry name" value="Glyceraldehyde-3-phosphate dehydrogenase-like, C-terminal domain"/>
    <property type="match status" value="1"/>
</dbReference>
<comment type="similarity">
    <text evidence="5 16">Belongs to the aspartate-semialdehyde dehydrogenase family.</text>
</comment>
<comment type="catalytic activity">
    <reaction evidence="15 16">
        <text>L-aspartate 4-semialdehyde + phosphate + NADP(+) = 4-phospho-L-aspartate + NADPH + H(+)</text>
        <dbReference type="Rhea" id="RHEA:24284"/>
        <dbReference type="ChEBI" id="CHEBI:15378"/>
        <dbReference type="ChEBI" id="CHEBI:43474"/>
        <dbReference type="ChEBI" id="CHEBI:57535"/>
        <dbReference type="ChEBI" id="CHEBI:57783"/>
        <dbReference type="ChEBI" id="CHEBI:58349"/>
        <dbReference type="ChEBI" id="CHEBI:537519"/>
        <dbReference type="EC" id="1.2.1.11"/>
    </reaction>
</comment>
<evidence type="ECO:0000256" key="7">
    <source>
        <dbReference type="ARBA" id="ARBA00013120"/>
    </source>
</evidence>
<dbReference type="GO" id="GO:0009089">
    <property type="term" value="P:lysine biosynthetic process via diaminopimelate"/>
    <property type="evidence" value="ECO:0007669"/>
    <property type="project" value="UniProtKB-UniRule"/>
</dbReference>
<evidence type="ECO:0000256" key="13">
    <source>
        <dbReference type="ARBA" id="ARBA00023154"/>
    </source>
</evidence>
<dbReference type="InterPro" id="IPR000534">
    <property type="entry name" value="Semialdehyde_DH_NAD-bd"/>
</dbReference>
<dbReference type="HAMAP" id="MF_02121">
    <property type="entry name" value="ASADH"/>
    <property type="match status" value="1"/>
</dbReference>
<dbReference type="KEGG" id="mtar:DF168_00630"/>
<evidence type="ECO:0000256" key="6">
    <source>
        <dbReference type="ARBA" id="ARBA00011738"/>
    </source>
</evidence>
<dbReference type="SUPFAM" id="SSF51735">
    <property type="entry name" value="NAD(P)-binding Rossmann-fold domains"/>
    <property type="match status" value="1"/>
</dbReference>